<sequence>MHEGISVQDIRIDNKKIADELAVGRASGFVNRTLKPFLSGAYTTSIGYLYILLK</sequence>
<name>A0A1C4E555_BACTU</name>
<dbReference type="Proteomes" id="UP000195991">
    <property type="component" value="Unassembled WGS sequence"/>
</dbReference>
<dbReference type="AlphaFoldDB" id="A0A1C4E555"/>
<organism evidence="1 2">
    <name type="scientific">Bacillus thuringiensis</name>
    <dbReference type="NCBI Taxonomy" id="1428"/>
    <lineage>
        <taxon>Bacteria</taxon>
        <taxon>Bacillati</taxon>
        <taxon>Bacillota</taxon>
        <taxon>Bacilli</taxon>
        <taxon>Bacillales</taxon>
        <taxon>Bacillaceae</taxon>
        <taxon>Bacillus</taxon>
        <taxon>Bacillus cereus group</taxon>
    </lineage>
</organism>
<evidence type="ECO:0000313" key="1">
    <source>
        <dbReference type="EMBL" id="SCC38612.1"/>
    </source>
</evidence>
<gene>
    <name evidence="1" type="ORF">BTT61001_02894</name>
</gene>
<protein>
    <submittedName>
        <fullName evidence="1">D-serine dehydratase</fullName>
    </submittedName>
</protein>
<dbReference type="GO" id="GO:1901605">
    <property type="term" value="P:alpha-amino acid metabolic process"/>
    <property type="evidence" value="ECO:0007669"/>
    <property type="project" value="UniProtKB-ARBA"/>
</dbReference>
<reference evidence="1 2" key="1">
    <citation type="submission" date="2016-08" db="EMBL/GenBank/DDBJ databases">
        <authorList>
            <person name="Seilhamer J.J."/>
        </authorList>
    </citation>
    <scope>NUCLEOTIDE SEQUENCE [LARGE SCALE GENOMIC DNA]</scope>
    <source>
        <strain evidence="1 2">IEBC_T61001</strain>
    </source>
</reference>
<dbReference type="InterPro" id="IPR036052">
    <property type="entry name" value="TrpB-like_PALP_sf"/>
</dbReference>
<dbReference type="EMBL" id="FMBI01000030">
    <property type="protein sequence ID" value="SCC38612.1"/>
    <property type="molecule type" value="Genomic_DNA"/>
</dbReference>
<accession>A0A1C4E555</accession>
<dbReference type="Gene3D" id="3.40.50.1100">
    <property type="match status" value="1"/>
</dbReference>
<evidence type="ECO:0000313" key="2">
    <source>
        <dbReference type="Proteomes" id="UP000195991"/>
    </source>
</evidence>
<proteinExistence type="predicted"/>